<dbReference type="OrthoDB" id="6430060at2759"/>
<dbReference type="AlphaFoldDB" id="A0A0Q9WJ89"/>
<dbReference type="CDD" id="cd00037">
    <property type="entry name" value="CLECT"/>
    <property type="match status" value="1"/>
</dbReference>
<proteinExistence type="predicted"/>
<evidence type="ECO:0000256" key="1">
    <source>
        <dbReference type="SAM" id="SignalP"/>
    </source>
</evidence>
<dbReference type="InterPro" id="IPR050111">
    <property type="entry name" value="C-type_lectin/snaclec_domain"/>
</dbReference>
<dbReference type="SUPFAM" id="SSF56436">
    <property type="entry name" value="C-type lectin-like"/>
    <property type="match status" value="1"/>
</dbReference>
<dbReference type="SMART" id="SM00034">
    <property type="entry name" value="CLECT"/>
    <property type="match status" value="1"/>
</dbReference>
<evidence type="ECO:0000259" key="2">
    <source>
        <dbReference type="PROSITE" id="PS50041"/>
    </source>
</evidence>
<feature type="chain" id="PRO_5006386874" description="C-type lectin domain-containing protein" evidence="1">
    <location>
        <begin position="20"/>
        <end position="231"/>
    </location>
</feature>
<evidence type="ECO:0000313" key="3">
    <source>
        <dbReference type="EMBL" id="KRF81268.1"/>
    </source>
</evidence>
<dbReference type="KEGG" id="dvi:26530539"/>
<keyword evidence="1" id="KW-0732">Signal</keyword>
<dbReference type="Proteomes" id="UP000008792">
    <property type="component" value="Unassembled WGS sequence"/>
</dbReference>
<dbReference type="PROSITE" id="PS50041">
    <property type="entry name" value="C_TYPE_LECTIN_2"/>
    <property type="match status" value="1"/>
</dbReference>
<dbReference type="InterPro" id="IPR001304">
    <property type="entry name" value="C-type_lectin-like"/>
</dbReference>
<keyword evidence="4" id="KW-1185">Reference proteome</keyword>
<protein>
    <recommendedName>
        <fullName evidence="2">C-type lectin domain-containing protein</fullName>
    </recommendedName>
</protein>
<dbReference type="InterPro" id="IPR016187">
    <property type="entry name" value="CTDL_fold"/>
</dbReference>
<feature type="signal peptide" evidence="1">
    <location>
        <begin position="1"/>
        <end position="19"/>
    </location>
</feature>
<sequence>MKIILVAFLISILVHQGICYDNDEFVELAPVRRRNSSGCFKLVRPLIDYTIKMQTRFDEQGYAFETSAHKALAKITLLVNERFEKLENPKEPANDKSNTSRKVYFLEDEYKNNWIGAAHVCRSLGGHLANVKNEDVFNAIIEKIEALKASNNAAKHGFWVDINDLSQEGQYQSLTSGKDATFLKWDDTEPDNKDNDEDCVEIRKREDGSGYFMYDIQCEKNNYFVCEILDE</sequence>
<dbReference type="SMR" id="A0A0Q9WJ89"/>
<accession>A0A0Q9WJ89</accession>
<reference evidence="3 4" key="1">
    <citation type="journal article" date="2007" name="Nature">
        <title>Evolution of genes and genomes on the Drosophila phylogeny.</title>
        <authorList>
            <consortium name="Drosophila 12 Genomes Consortium"/>
            <person name="Clark A.G."/>
            <person name="Eisen M.B."/>
            <person name="Smith D.R."/>
            <person name="Bergman C.M."/>
            <person name="Oliver B."/>
            <person name="Markow T.A."/>
            <person name="Kaufman T.C."/>
            <person name="Kellis M."/>
            <person name="Gelbart W."/>
            <person name="Iyer V.N."/>
            <person name="Pollard D.A."/>
            <person name="Sackton T.B."/>
            <person name="Larracuente A.M."/>
            <person name="Singh N.D."/>
            <person name="Abad J.P."/>
            <person name="Abt D.N."/>
            <person name="Adryan B."/>
            <person name="Aguade M."/>
            <person name="Akashi H."/>
            <person name="Anderson W.W."/>
            <person name="Aquadro C.F."/>
            <person name="Ardell D.H."/>
            <person name="Arguello R."/>
            <person name="Artieri C.G."/>
            <person name="Barbash D.A."/>
            <person name="Barker D."/>
            <person name="Barsanti P."/>
            <person name="Batterham P."/>
            <person name="Batzoglou S."/>
            <person name="Begun D."/>
            <person name="Bhutkar A."/>
            <person name="Blanco E."/>
            <person name="Bosak S.A."/>
            <person name="Bradley R.K."/>
            <person name="Brand A.D."/>
            <person name="Brent M.R."/>
            <person name="Brooks A.N."/>
            <person name="Brown R.H."/>
            <person name="Butlin R.K."/>
            <person name="Caggese C."/>
            <person name="Calvi B.R."/>
            <person name="Bernardo de Carvalho A."/>
            <person name="Caspi A."/>
            <person name="Castrezana S."/>
            <person name="Celniker S.E."/>
            <person name="Chang J.L."/>
            <person name="Chapple C."/>
            <person name="Chatterji S."/>
            <person name="Chinwalla A."/>
            <person name="Civetta A."/>
            <person name="Clifton S.W."/>
            <person name="Comeron J.M."/>
            <person name="Costello J.C."/>
            <person name="Coyne J.A."/>
            <person name="Daub J."/>
            <person name="David R.G."/>
            <person name="Delcher A.L."/>
            <person name="Delehaunty K."/>
            <person name="Do C.B."/>
            <person name="Ebling H."/>
            <person name="Edwards K."/>
            <person name="Eickbush T."/>
            <person name="Evans J.D."/>
            <person name="Filipski A."/>
            <person name="Findeiss S."/>
            <person name="Freyhult E."/>
            <person name="Fulton L."/>
            <person name="Fulton R."/>
            <person name="Garcia A.C."/>
            <person name="Gardiner A."/>
            <person name="Garfield D.A."/>
            <person name="Garvin B.E."/>
            <person name="Gibson G."/>
            <person name="Gilbert D."/>
            <person name="Gnerre S."/>
            <person name="Godfrey J."/>
            <person name="Good R."/>
            <person name="Gotea V."/>
            <person name="Gravely B."/>
            <person name="Greenberg A.J."/>
            <person name="Griffiths-Jones S."/>
            <person name="Gross S."/>
            <person name="Guigo R."/>
            <person name="Gustafson E.A."/>
            <person name="Haerty W."/>
            <person name="Hahn M.W."/>
            <person name="Halligan D.L."/>
            <person name="Halpern A.L."/>
            <person name="Halter G.M."/>
            <person name="Han M.V."/>
            <person name="Heger A."/>
            <person name="Hillier L."/>
            <person name="Hinrichs A.S."/>
            <person name="Holmes I."/>
            <person name="Hoskins R.A."/>
            <person name="Hubisz M.J."/>
            <person name="Hultmark D."/>
            <person name="Huntley M.A."/>
            <person name="Jaffe D.B."/>
            <person name="Jagadeeshan S."/>
            <person name="Jeck W.R."/>
            <person name="Johnson J."/>
            <person name="Jones C.D."/>
            <person name="Jordan W.C."/>
            <person name="Karpen G.H."/>
            <person name="Kataoka E."/>
            <person name="Keightley P.D."/>
            <person name="Kheradpour P."/>
            <person name="Kirkness E.F."/>
            <person name="Koerich L.B."/>
            <person name="Kristiansen K."/>
            <person name="Kudrna D."/>
            <person name="Kulathinal R.J."/>
            <person name="Kumar S."/>
            <person name="Kwok R."/>
            <person name="Lander E."/>
            <person name="Langley C.H."/>
            <person name="Lapoint R."/>
            <person name="Lazzaro B.P."/>
            <person name="Lee S.J."/>
            <person name="Levesque L."/>
            <person name="Li R."/>
            <person name="Lin C.F."/>
            <person name="Lin M.F."/>
            <person name="Lindblad-Toh K."/>
            <person name="Llopart A."/>
            <person name="Long M."/>
            <person name="Low L."/>
            <person name="Lozovsky E."/>
            <person name="Lu J."/>
            <person name="Luo M."/>
            <person name="Machado C.A."/>
            <person name="Makalowski W."/>
            <person name="Marzo M."/>
            <person name="Matsuda M."/>
            <person name="Matzkin L."/>
            <person name="McAllister B."/>
            <person name="McBride C.S."/>
            <person name="McKernan B."/>
            <person name="McKernan K."/>
            <person name="Mendez-Lago M."/>
            <person name="Minx P."/>
            <person name="Mollenhauer M.U."/>
            <person name="Montooth K."/>
            <person name="Mount S.M."/>
            <person name="Mu X."/>
            <person name="Myers E."/>
            <person name="Negre B."/>
            <person name="Newfeld S."/>
            <person name="Nielsen R."/>
            <person name="Noor M.A."/>
            <person name="O'Grady P."/>
            <person name="Pachter L."/>
            <person name="Papaceit M."/>
            <person name="Parisi M.J."/>
            <person name="Parisi M."/>
            <person name="Parts L."/>
            <person name="Pedersen J.S."/>
            <person name="Pesole G."/>
            <person name="Phillippy A.M."/>
            <person name="Ponting C.P."/>
            <person name="Pop M."/>
            <person name="Porcelli D."/>
            <person name="Powell J.R."/>
            <person name="Prohaska S."/>
            <person name="Pruitt K."/>
            <person name="Puig M."/>
            <person name="Quesneville H."/>
            <person name="Ram K.R."/>
            <person name="Rand D."/>
            <person name="Rasmussen M.D."/>
            <person name="Reed L.K."/>
            <person name="Reenan R."/>
            <person name="Reily A."/>
            <person name="Remington K.A."/>
            <person name="Rieger T.T."/>
            <person name="Ritchie M.G."/>
            <person name="Robin C."/>
            <person name="Rogers Y.H."/>
            <person name="Rohde C."/>
            <person name="Rozas J."/>
            <person name="Rubenfield M.J."/>
            <person name="Ruiz A."/>
            <person name="Russo S."/>
            <person name="Salzberg S.L."/>
            <person name="Sanchez-Gracia A."/>
            <person name="Saranga D.J."/>
            <person name="Sato H."/>
            <person name="Schaeffer S.W."/>
            <person name="Schatz M.C."/>
            <person name="Schlenke T."/>
            <person name="Schwartz R."/>
            <person name="Segarra C."/>
            <person name="Singh R.S."/>
            <person name="Sirot L."/>
            <person name="Sirota M."/>
            <person name="Sisneros N.B."/>
            <person name="Smith C.D."/>
            <person name="Smith T.F."/>
            <person name="Spieth J."/>
            <person name="Stage D.E."/>
            <person name="Stark A."/>
            <person name="Stephan W."/>
            <person name="Strausberg R.L."/>
            <person name="Strempel S."/>
            <person name="Sturgill D."/>
            <person name="Sutton G."/>
            <person name="Sutton G.G."/>
            <person name="Tao W."/>
            <person name="Teichmann S."/>
            <person name="Tobari Y.N."/>
            <person name="Tomimura Y."/>
            <person name="Tsolas J.M."/>
            <person name="Valente V.L."/>
            <person name="Venter E."/>
            <person name="Venter J.C."/>
            <person name="Vicario S."/>
            <person name="Vieira F.G."/>
            <person name="Vilella A.J."/>
            <person name="Villasante A."/>
            <person name="Walenz B."/>
            <person name="Wang J."/>
            <person name="Wasserman M."/>
            <person name="Watts T."/>
            <person name="Wilson D."/>
            <person name="Wilson R.K."/>
            <person name="Wing R.A."/>
            <person name="Wolfner M.F."/>
            <person name="Wong A."/>
            <person name="Wong G.K."/>
            <person name="Wu C.I."/>
            <person name="Wu G."/>
            <person name="Yamamoto D."/>
            <person name="Yang H.P."/>
            <person name="Yang S.P."/>
            <person name="Yorke J.A."/>
            <person name="Yoshida K."/>
            <person name="Zdobnov E."/>
            <person name="Zhang P."/>
            <person name="Zhang Y."/>
            <person name="Zimin A.V."/>
            <person name="Baldwin J."/>
            <person name="Abdouelleil A."/>
            <person name="Abdulkadir J."/>
            <person name="Abebe A."/>
            <person name="Abera B."/>
            <person name="Abreu J."/>
            <person name="Acer S.C."/>
            <person name="Aftuck L."/>
            <person name="Alexander A."/>
            <person name="An P."/>
            <person name="Anderson E."/>
            <person name="Anderson S."/>
            <person name="Arachi H."/>
            <person name="Azer M."/>
            <person name="Bachantsang P."/>
            <person name="Barry A."/>
            <person name="Bayul T."/>
            <person name="Berlin A."/>
            <person name="Bessette D."/>
            <person name="Bloom T."/>
            <person name="Blye J."/>
            <person name="Boguslavskiy L."/>
            <person name="Bonnet C."/>
            <person name="Boukhgalter B."/>
            <person name="Bourzgui I."/>
            <person name="Brown A."/>
            <person name="Cahill P."/>
            <person name="Channer S."/>
            <person name="Cheshatsang Y."/>
            <person name="Chuda L."/>
            <person name="Citroen M."/>
            <person name="Collymore A."/>
            <person name="Cooke P."/>
            <person name="Costello M."/>
            <person name="D'Aco K."/>
            <person name="Daza R."/>
            <person name="De Haan G."/>
            <person name="DeGray S."/>
            <person name="DeMaso C."/>
            <person name="Dhargay N."/>
            <person name="Dooley K."/>
            <person name="Dooley E."/>
            <person name="Doricent M."/>
            <person name="Dorje P."/>
            <person name="Dorjee K."/>
            <person name="Dupes A."/>
            <person name="Elong R."/>
            <person name="Falk J."/>
            <person name="Farina A."/>
            <person name="Faro S."/>
            <person name="Ferguson D."/>
            <person name="Fisher S."/>
            <person name="Foley C.D."/>
            <person name="Franke A."/>
            <person name="Friedrich D."/>
            <person name="Gadbois L."/>
            <person name="Gearin G."/>
            <person name="Gearin C.R."/>
            <person name="Giannoukos G."/>
            <person name="Goode T."/>
            <person name="Graham J."/>
            <person name="Grandbois E."/>
            <person name="Grewal S."/>
            <person name="Gyaltsen K."/>
            <person name="Hafez N."/>
            <person name="Hagos B."/>
            <person name="Hall J."/>
            <person name="Henson C."/>
            <person name="Hollinger A."/>
            <person name="Honan T."/>
            <person name="Huard M.D."/>
            <person name="Hughes L."/>
            <person name="Hurhula B."/>
            <person name="Husby M.E."/>
            <person name="Kamat A."/>
            <person name="Kanga B."/>
            <person name="Kashin S."/>
            <person name="Khazanovich D."/>
            <person name="Kisner P."/>
            <person name="Lance K."/>
            <person name="Lara M."/>
            <person name="Lee W."/>
            <person name="Lennon N."/>
            <person name="Letendre F."/>
            <person name="LeVine R."/>
            <person name="Lipovsky A."/>
            <person name="Liu X."/>
            <person name="Liu J."/>
            <person name="Liu S."/>
            <person name="Lokyitsang T."/>
            <person name="Lokyitsang Y."/>
            <person name="Lubonja R."/>
            <person name="Lui A."/>
            <person name="MacDonald P."/>
            <person name="Magnisalis V."/>
            <person name="Maru K."/>
            <person name="Matthews C."/>
            <person name="McCusker W."/>
            <person name="McDonough S."/>
            <person name="Mehta T."/>
            <person name="Meldrim J."/>
            <person name="Meneus L."/>
            <person name="Mihai O."/>
            <person name="Mihalev A."/>
            <person name="Mihova T."/>
            <person name="Mittelman R."/>
            <person name="Mlenga V."/>
            <person name="Montmayeur A."/>
            <person name="Mulrain L."/>
            <person name="Navidi A."/>
            <person name="Naylor J."/>
            <person name="Negash T."/>
            <person name="Nguyen T."/>
            <person name="Nguyen N."/>
            <person name="Nicol R."/>
            <person name="Norbu C."/>
            <person name="Norbu N."/>
            <person name="Novod N."/>
            <person name="O'Neill B."/>
            <person name="Osman S."/>
            <person name="Markiewicz E."/>
            <person name="Oyono O.L."/>
            <person name="Patti C."/>
            <person name="Phunkhang P."/>
            <person name="Pierre F."/>
            <person name="Priest M."/>
            <person name="Raghuraman S."/>
            <person name="Rege F."/>
            <person name="Reyes R."/>
            <person name="Rise C."/>
            <person name="Rogov P."/>
            <person name="Ross K."/>
            <person name="Ryan E."/>
            <person name="Settipalli S."/>
            <person name="Shea T."/>
            <person name="Sherpa N."/>
            <person name="Shi L."/>
            <person name="Shih D."/>
            <person name="Sparrow T."/>
            <person name="Spaulding J."/>
            <person name="Stalker J."/>
            <person name="Stange-Thomann N."/>
            <person name="Stavropoulos S."/>
            <person name="Stone C."/>
            <person name="Strader C."/>
            <person name="Tesfaye S."/>
            <person name="Thomson T."/>
            <person name="Thoulutsang Y."/>
            <person name="Thoulutsang D."/>
            <person name="Topham K."/>
            <person name="Topping I."/>
            <person name="Tsamla T."/>
            <person name="Vassiliev H."/>
            <person name="Vo A."/>
            <person name="Wangchuk T."/>
            <person name="Wangdi T."/>
            <person name="Weiand M."/>
            <person name="Wilkinson J."/>
            <person name="Wilson A."/>
            <person name="Yadav S."/>
            <person name="Young G."/>
            <person name="Yu Q."/>
            <person name="Zembek L."/>
            <person name="Zhong D."/>
            <person name="Zimmer A."/>
            <person name="Zwirko Z."/>
            <person name="Jaffe D.B."/>
            <person name="Alvarez P."/>
            <person name="Brockman W."/>
            <person name="Butler J."/>
            <person name="Chin C."/>
            <person name="Gnerre S."/>
            <person name="Grabherr M."/>
            <person name="Kleber M."/>
            <person name="Mauceli E."/>
            <person name="MacCallum I."/>
        </authorList>
    </citation>
    <scope>NUCLEOTIDE SEQUENCE [LARGE SCALE GENOMIC DNA]</scope>
    <source>
        <strain evidence="4">Tucson 15010-1051.87</strain>
    </source>
</reference>
<dbReference type="EMBL" id="CH940649">
    <property type="protein sequence ID" value="KRF81268.1"/>
    <property type="molecule type" value="Genomic_DNA"/>
</dbReference>
<dbReference type="InParanoid" id="A0A0Q9WJ89"/>
<evidence type="ECO:0000313" key="4">
    <source>
        <dbReference type="Proteomes" id="UP000008792"/>
    </source>
</evidence>
<dbReference type="Gene3D" id="3.10.100.10">
    <property type="entry name" value="Mannose-Binding Protein A, subunit A"/>
    <property type="match status" value="1"/>
</dbReference>
<dbReference type="InterPro" id="IPR016186">
    <property type="entry name" value="C-type_lectin-like/link_sf"/>
</dbReference>
<dbReference type="PANTHER" id="PTHR22803">
    <property type="entry name" value="MANNOSE, PHOSPHOLIPASE, LECTIN RECEPTOR RELATED"/>
    <property type="match status" value="1"/>
</dbReference>
<organism evidence="3 4">
    <name type="scientific">Drosophila virilis</name>
    <name type="common">Fruit fly</name>
    <dbReference type="NCBI Taxonomy" id="7244"/>
    <lineage>
        <taxon>Eukaryota</taxon>
        <taxon>Metazoa</taxon>
        <taxon>Ecdysozoa</taxon>
        <taxon>Arthropoda</taxon>
        <taxon>Hexapoda</taxon>
        <taxon>Insecta</taxon>
        <taxon>Pterygota</taxon>
        <taxon>Neoptera</taxon>
        <taxon>Endopterygota</taxon>
        <taxon>Diptera</taxon>
        <taxon>Brachycera</taxon>
        <taxon>Muscomorpha</taxon>
        <taxon>Ephydroidea</taxon>
        <taxon>Drosophilidae</taxon>
        <taxon>Drosophila</taxon>
    </lineage>
</organism>
<name>A0A0Q9WJ89_DROVI</name>
<dbReference type="Pfam" id="PF00059">
    <property type="entry name" value="Lectin_C"/>
    <property type="match status" value="1"/>
</dbReference>
<feature type="domain" description="C-type lectin" evidence="2">
    <location>
        <begin position="99"/>
        <end position="227"/>
    </location>
</feature>
<gene>
    <name evidence="3" type="primary">Dvir\GJ25769</name>
    <name evidence="3" type="ORF">Dvir_GJ25769</name>
</gene>